<evidence type="ECO:0000313" key="2">
    <source>
        <dbReference type="Proteomes" id="UP000838748"/>
    </source>
</evidence>
<proteinExistence type="predicted"/>
<dbReference type="EMBL" id="CAKLDM010000002">
    <property type="protein sequence ID" value="CAH0539788.1"/>
    <property type="molecule type" value="Genomic_DNA"/>
</dbReference>
<accession>A0ABM9A4H0</accession>
<organism evidence="1 2">
    <name type="scientific">Vibrio marisflavi CECT 7928</name>
    <dbReference type="NCBI Taxonomy" id="634439"/>
    <lineage>
        <taxon>Bacteria</taxon>
        <taxon>Pseudomonadati</taxon>
        <taxon>Pseudomonadota</taxon>
        <taxon>Gammaproteobacteria</taxon>
        <taxon>Vibrionales</taxon>
        <taxon>Vibrionaceae</taxon>
        <taxon>Vibrio</taxon>
    </lineage>
</organism>
<dbReference type="Proteomes" id="UP000838748">
    <property type="component" value="Unassembled WGS sequence"/>
</dbReference>
<sequence>MLYAFLIIVLVVACWIAAQEKPLLHVKFKGGVIVWSKGHFPQMFKHNVIEIGEIVPFDGEIKVFQRRSGPEIKFSHIIPQKVKQRISNVFPHQGFISDGEDRKKG</sequence>
<evidence type="ECO:0000313" key="1">
    <source>
        <dbReference type="EMBL" id="CAH0539788.1"/>
    </source>
</evidence>
<dbReference type="Pfam" id="PF12321">
    <property type="entry name" value="DUF3634"/>
    <property type="match status" value="1"/>
</dbReference>
<gene>
    <name evidence="1" type="ORF">VMF7928_02445</name>
</gene>
<dbReference type="RefSeq" id="WP_237361865.1">
    <property type="nucleotide sequence ID" value="NZ_CAKLDM010000002.1"/>
</dbReference>
<dbReference type="InterPro" id="IPR022090">
    <property type="entry name" value="DUF3634"/>
</dbReference>
<keyword evidence="2" id="KW-1185">Reference proteome</keyword>
<reference evidence="1" key="1">
    <citation type="submission" date="2021-11" db="EMBL/GenBank/DDBJ databases">
        <authorList>
            <person name="Rodrigo-Torres L."/>
            <person name="Arahal R. D."/>
            <person name="Lucena T."/>
        </authorList>
    </citation>
    <scope>NUCLEOTIDE SEQUENCE</scope>
    <source>
        <strain evidence="1">CECT 7928</strain>
    </source>
</reference>
<name>A0ABM9A4H0_9VIBR</name>
<comment type="caution">
    <text evidence="1">The sequence shown here is derived from an EMBL/GenBank/DDBJ whole genome shotgun (WGS) entry which is preliminary data.</text>
</comment>
<protein>
    <submittedName>
        <fullName evidence="1">Uncharacterized protein</fullName>
    </submittedName>
</protein>